<dbReference type="RefSeq" id="WP_232309124.1">
    <property type="nucleotide sequence ID" value="NZ_LUTU01000005.1"/>
</dbReference>
<dbReference type="GO" id="GO:0004519">
    <property type="term" value="F:endonuclease activity"/>
    <property type="evidence" value="ECO:0007669"/>
    <property type="project" value="UniProtKB-KW"/>
</dbReference>
<comment type="caution">
    <text evidence="8">The sequence shown here is derived from an EMBL/GenBank/DDBJ whole genome shotgun (WGS) entry which is preliminary data.</text>
</comment>
<sequence length="311" mass="34092">MRLHNVRNGSFMRSWLLSVPLLCAATIGTTSQAFAWGPYGHAIVADIAQDRLTPAAAKATTALLAMEGHQTLDQVASWPDTIGHVPKRKGGEPETLLWHYVDTDVSQPAYDQARDCADGNCVVEKLPELEKTLADHTASPERRLYALKWVVHLVGDLHQPLHAAERNNDKGGNAIRLSYFGDTANGHMNLHALWDEGVLDRQANLVVGPHYSIDFSRARDEATRLGATITPDETAYWVADLSGDDVRHAVIDWADESHSLARSVAYGALPQVKGADIKEAYTALAWPIIELRLQQAGVRLAAILNTAMNEQ</sequence>
<name>A0A1B6VNB8_9PROT</name>
<dbReference type="GO" id="GO:0046872">
    <property type="term" value="F:metal ion binding"/>
    <property type="evidence" value="ECO:0007669"/>
    <property type="project" value="UniProtKB-KW"/>
</dbReference>
<evidence type="ECO:0000256" key="1">
    <source>
        <dbReference type="ARBA" id="ARBA00022722"/>
    </source>
</evidence>
<dbReference type="CDD" id="cd11010">
    <property type="entry name" value="S1-P1_nuclease"/>
    <property type="match status" value="1"/>
</dbReference>
<dbReference type="Pfam" id="PF02265">
    <property type="entry name" value="S1-P1_nuclease"/>
    <property type="match status" value="1"/>
</dbReference>
<evidence type="ECO:0000256" key="3">
    <source>
        <dbReference type="ARBA" id="ARBA00022759"/>
    </source>
</evidence>
<evidence type="ECO:0000256" key="7">
    <source>
        <dbReference type="SAM" id="SignalP"/>
    </source>
</evidence>
<keyword evidence="5" id="KW-1015">Disulfide bond</keyword>
<evidence type="ECO:0000256" key="2">
    <source>
        <dbReference type="ARBA" id="ARBA00022723"/>
    </source>
</evidence>
<keyword evidence="7" id="KW-0732">Signal</keyword>
<dbReference type="PANTHER" id="PTHR33146">
    <property type="entry name" value="ENDONUCLEASE 4"/>
    <property type="match status" value="1"/>
</dbReference>
<reference evidence="8 9" key="1">
    <citation type="submission" date="2016-03" db="EMBL/GenBank/DDBJ databases">
        <title>Draft genome sequence of Gluconobacter cerinus strain CECT 9110.</title>
        <authorList>
            <person name="Sainz F."/>
            <person name="Mas A."/>
            <person name="Torija M.J."/>
        </authorList>
    </citation>
    <scope>NUCLEOTIDE SEQUENCE [LARGE SCALE GENOMIC DNA]</scope>
    <source>
        <strain evidence="8 9">CECT 9110</strain>
    </source>
</reference>
<accession>A0A1B6VNB8</accession>
<dbReference type="InterPro" id="IPR008947">
    <property type="entry name" value="PLipase_C/P1_nuclease_dom_sf"/>
</dbReference>
<dbReference type="Gene3D" id="1.10.575.10">
    <property type="entry name" value="P1 Nuclease"/>
    <property type="match status" value="1"/>
</dbReference>
<proteinExistence type="predicted"/>
<dbReference type="GO" id="GO:0006308">
    <property type="term" value="P:DNA catabolic process"/>
    <property type="evidence" value="ECO:0007669"/>
    <property type="project" value="InterPro"/>
</dbReference>
<dbReference type="PATRIC" id="fig|38307.3.peg.1458"/>
<evidence type="ECO:0000256" key="6">
    <source>
        <dbReference type="ARBA" id="ARBA00023180"/>
    </source>
</evidence>
<keyword evidence="4" id="KW-0378">Hydrolase</keyword>
<dbReference type="Proteomes" id="UP000077786">
    <property type="component" value="Unassembled WGS sequence"/>
</dbReference>
<organism evidence="8 9">
    <name type="scientific">Gluconobacter cerinus</name>
    <dbReference type="NCBI Taxonomy" id="38307"/>
    <lineage>
        <taxon>Bacteria</taxon>
        <taxon>Pseudomonadati</taxon>
        <taxon>Pseudomonadota</taxon>
        <taxon>Alphaproteobacteria</taxon>
        <taxon>Acetobacterales</taxon>
        <taxon>Acetobacteraceae</taxon>
        <taxon>Gluconobacter</taxon>
    </lineage>
</organism>
<feature type="signal peptide" evidence="7">
    <location>
        <begin position="1"/>
        <end position="35"/>
    </location>
</feature>
<dbReference type="SUPFAM" id="SSF48537">
    <property type="entry name" value="Phospholipase C/P1 nuclease"/>
    <property type="match status" value="1"/>
</dbReference>
<protein>
    <submittedName>
        <fullName evidence="8">Nuclease</fullName>
    </submittedName>
</protein>
<evidence type="ECO:0000313" key="9">
    <source>
        <dbReference type="Proteomes" id="UP000077786"/>
    </source>
</evidence>
<gene>
    <name evidence="8" type="ORF">A0123_01418</name>
</gene>
<evidence type="ECO:0000313" key="8">
    <source>
        <dbReference type="EMBL" id="OAJ68710.1"/>
    </source>
</evidence>
<keyword evidence="1" id="KW-0540">Nuclease</keyword>
<dbReference type="GO" id="GO:0016788">
    <property type="term" value="F:hydrolase activity, acting on ester bonds"/>
    <property type="evidence" value="ECO:0007669"/>
    <property type="project" value="InterPro"/>
</dbReference>
<dbReference type="AlphaFoldDB" id="A0A1B6VNB8"/>
<dbReference type="InterPro" id="IPR003154">
    <property type="entry name" value="S1/P1nuclease"/>
</dbReference>
<keyword evidence="6" id="KW-0325">Glycoprotein</keyword>
<feature type="chain" id="PRO_5008590190" evidence="7">
    <location>
        <begin position="36"/>
        <end position="311"/>
    </location>
</feature>
<dbReference type="GO" id="GO:0003676">
    <property type="term" value="F:nucleic acid binding"/>
    <property type="evidence" value="ECO:0007669"/>
    <property type="project" value="InterPro"/>
</dbReference>
<keyword evidence="2" id="KW-0479">Metal-binding</keyword>
<evidence type="ECO:0000256" key="4">
    <source>
        <dbReference type="ARBA" id="ARBA00022801"/>
    </source>
</evidence>
<dbReference type="EMBL" id="LUTU01000005">
    <property type="protein sequence ID" value="OAJ68710.1"/>
    <property type="molecule type" value="Genomic_DNA"/>
</dbReference>
<dbReference type="PANTHER" id="PTHR33146:SF26">
    <property type="entry name" value="ENDONUCLEASE 4"/>
    <property type="match status" value="1"/>
</dbReference>
<evidence type="ECO:0000256" key="5">
    <source>
        <dbReference type="ARBA" id="ARBA00023157"/>
    </source>
</evidence>
<keyword evidence="3" id="KW-0255">Endonuclease</keyword>